<evidence type="ECO:0000313" key="1">
    <source>
        <dbReference type="EMBL" id="OYQ37153.1"/>
    </source>
</evidence>
<protein>
    <submittedName>
        <fullName evidence="1">Uncharacterized protein</fullName>
    </submittedName>
</protein>
<dbReference type="AlphaFoldDB" id="A0A255Z6J0"/>
<accession>A0A255Z6J0</accession>
<comment type="caution">
    <text evidence="1">The sequence shown here is derived from an EMBL/GenBank/DDBJ whole genome shotgun (WGS) entry which is preliminary data.</text>
</comment>
<sequence length="513" mass="54890">MAGGHPGLKGEDMNQTANLDGARVAEWRANIRRDVAANYALGMALAIYRSDGAAAALPRLRDAGGMPNQETARQLLMARLLRAQGRNGEADLVERSLQEGPARRMIDGLVELIGITSLSAGLEDLTESLVEQAAALLDTALTADDRALVLAIRARQHLRQGRIEEGIADIKALCAFPVNSMPPAGVMIDILPELAGTLSRHGQNELVAALDARSLGLLYNPGLTIPTPLPQQQRILQRLARQGIPELDAVTVTEIVQRLLEKGDWTDTALLGTAGPMAVALLNRDLLPPLEQLAAFLEAGGAGAHLYRIWLLAEIIVCDPAPARHAAFLAQAAAELPEQPRLLLAVARACLCAGLPQQAEMLASRVLGQEPTQVLALSLQASLAILAEQREIVTQRCDQLRSLPLGERQAFNQQVMALLVEGAAGQALALIDKRTGDSLPLLKLLRGLALRSMNRDGDAREQVRQLALDLSDNALRRLVNLAAPVREAALLLLREAGLGERLAQHVPGISTLA</sequence>
<gene>
    <name evidence="1" type="ORF">CHU95_02055</name>
</gene>
<dbReference type="EMBL" id="NOXU01000017">
    <property type="protein sequence ID" value="OYQ37153.1"/>
    <property type="molecule type" value="Genomic_DNA"/>
</dbReference>
<name>A0A255Z6J0_9PROT</name>
<organism evidence="1 2">
    <name type="scientific">Niveispirillum lacus</name>
    <dbReference type="NCBI Taxonomy" id="1981099"/>
    <lineage>
        <taxon>Bacteria</taxon>
        <taxon>Pseudomonadati</taxon>
        <taxon>Pseudomonadota</taxon>
        <taxon>Alphaproteobacteria</taxon>
        <taxon>Rhodospirillales</taxon>
        <taxon>Azospirillaceae</taxon>
        <taxon>Niveispirillum</taxon>
    </lineage>
</organism>
<evidence type="ECO:0000313" key="2">
    <source>
        <dbReference type="Proteomes" id="UP000216998"/>
    </source>
</evidence>
<dbReference type="Proteomes" id="UP000216998">
    <property type="component" value="Unassembled WGS sequence"/>
</dbReference>
<keyword evidence="2" id="KW-1185">Reference proteome</keyword>
<reference evidence="1 2" key="1">
    <citation type="submission" date="2017-07" db="EMBL/GenBank/DDBJ databases">
        <title>Niveispirillum cyanobacteriorum sp. nov., isolated from cyanobacterial aggregates in a eutrophic lake.</title>
        <authorList>
            <person name="Cai H."/>
        </authorList>
    </citation>
    <scope>NUCLEOTIDE SEQUENCE [LARGE SCALE GENOMIC DNA]</scope>
    <source>
        <strain evidence="2">TH1-14</strain>
    </source>
</reference>
<proteinExistence type="predicted"/>